<keyword evidence="4 5" id="KW-0472">Membrane</keyword>
<dbReference type="GO" id="GO:0016020">
    <property type="term" value="C:membrane"/>
    <property type="evidence" value="ECO:0007669"/>
    <property type="project" value="UniProtKB-SubCell"/>
</dbReference>
<organism evidence="7 8">
    <name type="scientific">Candidatus Methylacidithermus pantelleriae</name>
    <dbReference type="NCBI Taxonomy" id="2744239"/>
    <lineage>
        <taxon>Bacteria</taxon>
        <taxon>Pseudomonadati</taxon>
        <taxon>Verrucomicrobiota</taxon>
        <taxon>Methylacidiphilae</taxon>
        <taxon>Methylacidiphilales</taxon>
        <taxon>Methylacidiphilaceae</taxon>
        <taxon>Candidatus Methylacidithermus</taxon>
    </lineage>
</organism>
<evidence type="ECO:0000256" key="2">
    <source>
        <dbReference type="ARBA" id="ARBA00022692"/>
    </source>
</evidence>
<evidence type="ECO:0000313" key="8">
    <source>
        <dbReference type="Proteomes" id="UP000663859"/>
    </source>
</evidence>
<reference evidence="7" key="1">
    <citation type="submission" date="2021-02" db="EMBL/GenBank/DDBJ databases">
        <authorList>
            <person name="Cremers G."/>
            <person name="Picone N."/>
        </authorList>
    </citation>
    <scope>NUCLEOTIDE SEQUENCE</scope>
    <source>
        <strain evidence="7">PQ17</strain>
    </source>
</reference>
<proteinExistence type="predicted"/>
<evidence type="ECO:0000256" key="3">
    <source>
        <dbReference type="ARBA" id="ARBA00022989"/>
    </source>
</evidence>
<dbReference type="PANTHER" id="PTHR43066">
    <property type="entry name" value="RHOMBOID-RELATED PROTEIN"/>
    <property type="match status" value="1"/>
</dbReference>
<keyword evidence="8" id="KW-1185">Reference proteome</keyword>
<feature type="transmembrane region" description="Helical" evidence="5">
    <location>
        <begin position="24"/>
        <end position="46"/>
    </location>
</feature>
<dbReference type="InterPro" id="IPR035952">
    <property type="entry name" value="Rhomboid-like_sf"/>
</dbReference>
<comment type="caution">
    <text evidence="7">The sequence shown here is derived from an EMBL/GenBank/DDBJ whole genome shotgun (WGS) entry which is preliminary data.</text>
</comment>
<dbReference type="SUPFAM" id="SSF144091">
    <property type="entry name" value="Rhomboid-like"/>
    <property type="match status" value="1"/>
</dbReference>
<dbReference type="InterPro" id="IPR022764">
    <property type="entry name" value="Peptidase_S54_rhomboid_dom"/>
</dbReference>
<keyword evidence="3 5" id="KW-1133">Transmembrane helix</keyword>
<gene>
    <name evidence="7" type="ORF">MPNT_10302</name>
</gene>
<name>A0A8J2FMR6_9BACT</name>
<dbReference type="PANTHER" id="PTHR43066:SF11">
    <property type="entry name" value="PEPTIDASE S54 RHOMBOID DOMAIN-CONTAINING PROTEIN"/>
    <property type="match status" value="1"/>
</dbReference>
<evidence type="ECO:0000256" key="1">
    <source>
        <dbReference type="ARBA" id="ARBA00004141"/>
    </source>
</evidence>
<comment type="subcellular location">
    <subcellularLocation>
        <location evidence="1">Membrane</location>
        <topology evidence="1">Multi-pass membrane protein</topology>
    </subcellularLocation>
</comment>
<evidence type="ECO:0000256" key="5">
    <source>
        <dbReference type="SAM" id="Phobius"/>
    </source>
</evidence>
<dbReference type="RefSeq" id="WP_174581745.1">
    <property type="nucleotide sequence ID" value="NZ_CAJNOB010000001.1"/>
</dbReference>
<sequence>MTWVSPPPARFHGALFDHLRRSPVTYFLVASNFSVYLVQLVAIFFFGSVRFRSLFSLSLDGLARGWYWQGLTYAWLHAEFLPFHLFLNVLLIYILGWELESLLGSLRFALLYLGSVLAGAAGWFVADPGDMQGVMGASGAVFGLITGFASLRATERFWVLFPIPVVASARTLAWLLVAFEALCQLFHWMPQVAHSAHLGGAIFGYLFVRLLPLTPPWQVPSYQAQAR</sequence>
<feature type="transmembrane region" description="Helical" evidence="5">
    <location>
        <begin position="158"/>
        <end position="179"/>
    </location>
</feature>
<feature type="transmembrane region" description="Helical" evidence="5">
    <location>
        <begin position="66"/>
        <end position="96"/>
    </location>
</feature>
<evidence type="ECO:0000313" key="7">
    <source>
        <dbReference type="EMBL" id="CAF0689657.1"/>
    </source>
</evidence>
<keyword evidence="2 5" id="KW-0812">Transmembrane</keyword>
<protein>
    <submittedName>
        <fullName evidence="7">Rhomboid domain-containing protein</fullName>
    </submittedName>
</protein>
<evidence type="ECO:0000259" key="6">
    <source>
        <dbReference type="Pfam" id="PF01694"/>
    </source>
</evidence>
<accession>A0A8J2FMR6</accession>
<feature type="transmembrane region" description="Helical" evidence="5">
    <location>
        <begin position="132"/>
        <end position="151"/>
    </location>
</feature>
<feature type="transmembrane region" description="Helical" evidence="5">
    <location>
        <begin position="185"/>
        <end position="208"/>
    </location>
</feature>
<dbReference type="Gene3D" id="1.20.1540.10">
    <property type="entry name" value="Rhomboid-like"/>
    <property type="match status" value="1"/>
</dbReference>
<dbReference type="AlphaFoldDB" id="A0A8J2FMR6"/>
<dbReference type="Pfam" id="PF01694">
    <property type="entry name" value="Rhomboid"/>
    <property type="match status" value="1"/>
</dbReference>
<dbReference type="Proteomes" id="UP000663859">
    <property type="component" value="Unassembled WGS sequence"/>
</dbReference>
<dbReference type="GO" id="GO:0004252">
    <property type="term" value="F:serine-type endopeptidase activity"/>
    <property type="evidence" value="ECO:0007669"/>
    <property type="project" value="InterPro"/>
</dbReference>
<evidence type="ECO:0000256" key="4">
    <source>
        <dbReference type="ARBA" id="ARBA00023136"/>
    </source>
</evidence>
<dbReference type="EMBL" id="CAJNOB010000001">
    <property type="protein sequence ID" value="CAF0689657.1"/>
    <property type="molecule type" value="Genomic_DNA"/>
</dbReference>
<feature type="domain" description="Peptidase S54 rhomboid" evidence="6">
    <location>
        <begin position="67"/>
        <end position="210"/>
    </location>
</feature>
<feature type="transmembrane region" description="Helical" evidence="5">
    <location>
        <begin position="108"/>
        <end position="126"/>
    </location>
</feature>